<dbReference type="Proteomes" id="UP001489719">
    <property type="component" value="Unassembled WGS sequence"/>
</dbReference>
<organism evidence="1 2">
    <name type="scientific">Lipomyces orientalis</name>
    <dbReference type="NCBI Taxonomy" id="1233043"/>
    <lineage>
        <taxon>Eukaryota</taxon>
        <taxon>Fungi</taxon>
        <taxon>Dikarya</taxon>
        <taxon>Ascomycota</taxon>
        <taxon>Saccharomycotina</taxon>
        <taxon>Lipomycetes</taxon>
        <taxon>Lipomycetales</taxon>
        <taxon>Lipomycetaceae</taxon>
        <taxon>Lipomyces</taxon>
    </lineage>
</organism>
<evidence type="ECO:0000313" key="2">
    <source>
        <dbReference type="Proteomes" id="UP001489719"/>
    </source>
</evidence>
<dbReference type="EMBL" id="MU970035">
    <property type="protein sequence ID" value="KAK9326278.1"/>
    <property type="molecule type" value="Genomic_DNA"/>
</dbReference>
<gene>
    <name evidence="1" type="ORF">V1517DRAFT_312289</name>
</gene>
<sequence length="315" mass="36636">MRAYKVSLTARTLLQAGSCRSIVPRGARLPARQFSITMRGCNEEKTDNDDLKEIYGKEDEGLPEDIITVKFIGDDYVARHPKHKPERNLNFKFHKSAFPSEDHATRAIHKAGDDLNNLHTEIDAADLLTGKFKYDDLPPIAHMKLDEHRTKRMYNRVAAWELPNLRQMATEFVPRDMKQKEVFEFRYTSLMGQEHESEAKVVVQCNAREVGDNFFGVGEEKKKRLHKFKLLCGARYNYTTDTVRMSCDNFPNSIQNKQYLVDTLKRLLKESRDLSKDTFEDIPLDTRHVKRKAKTPQFPKEWARPQDVLDHHSTL</sequence>
<accession>A0ACC3TYI2</accession>
<evidence type="ECO:0000313" key="1">
    <source>
        <dbReference type="EMBL" id="KAK9326278.1"/>
    </source>
</evidence>
<protein>
    <submittedName>
        <fullName evidence="1">Mitochondrial ribosomal subunit protein-domain-containing protein</fullName>
    </submittedName>
</protein>
<proteinExistence type="predicted"/>
<reference evidence="2" key="1">
    <citation type="journal article" date="2024" name="Front. Bioeng. Biotechnol.">
        <title>Genome-scale model development and genomic sequencing of the oleaginous clade Lipomyces.</title>
        <authorList>
            <person name="Czajka J.J."/>
            <person name="Han Y."/>
            <person name="Kim J."/>
            <person name="Mondo S.J."/>
            <person name="Hofstad B.A."/>
            <person name="Robles A."/>
            <person name="Haridas S."/>
            <person name="Riley R."/>
            <person name="LaButti K."/>
            <person name="Pangilinan J."/>
            <person name="Andreopoulos W."/>
            <person name="Lipzen A."/>
            <person name="Yan J."/>
            <person name="Wang M."/>
            <person name="Ng V."/>
            <person name="Grigoriev I.V."/>
            <person name="Spatafora J.W."/>
            <person name="Magnuson J.K."/>
            <person name="Baker S.E."/>
            <person name="Pomraning K.R."/>
        </authorList>
    </citation>
    <scope>NUCLEOTIDE SEQUENCE [LARGE SCALE GENOMIC DNA]</scope>
    <source>
        <strain evidence="2">CBS 10300</strain>
    </source>
</reference>
<keyword evidence="2" id="KW-1185">Reference proteome</keyword>
<name>A0ACC3TYI2_9ASCO</name>
<comment type="caution">
    <text evidence="1">The sequence shown here is derived from an EMBL/GenBank/DDBJ whole genome shotgun (WGS) entry which is preliminary data.</text>
</comment>